<comment type="caution">
    <text evidence="1">The sequence shown here is derived from an EMBL/GenBank/DDBJ whole genome shotgun (WGS) entry which is preliminary data.</text>
</comment>
<evidence type="ECO:0000313" key="1">
    <source>
        <dbReference type="EMBL" id="KKN59483.1"/>
    </source>
</evidence>
<proteinExistence type="predicted"/>
<reference evidence="1" key="1">
    <citation type="journal article" date="2015" name="Nature">
        <title>Complex archaea that bridge the gap between prokaryotes and eukaryotes.</title>
        <authorList>
            <person name="Spang A."/>
            <person name="Saw J.H."/>
            <person name="Jorgensen S.L."/>
            <person name="Zaremba-Niedzwiedzka K."/>
            <person name="Martijn J."/>
            <person name="Lind A.E."/>
            <person name="van Eijk R."/>
            <person name="Schleper C."/>
            <person name="Guy L."/>
            <person name="Ettema T.J."/>
        </authorList>
    </citation>
    <scope>NUCLEOTIDE SEQUENCE</scope>
</reference>
<organism evidence="1">
    <name type="scientific">marine sediment metagenome</name>
    <dbReference type="NCBI Taxonomy" id="412755"/>
    <lineage>
        <taxon>unclassified sequences</taxon>
        <taxon>metagenomes</taxon>
        <taxon>ecological metagenomes</taxon>
    </lineage>
</organism>
<accession>A0A0F9V0V0</accession>
<dbReference type="AlphaFoldDB" id="A0A0F9V0V0"/>
<protein>
    <recommendedName>
        <fullName evidence="2">Helix-turn-helix domain-containing protein</fullName>
    </recommendedName>
</protein>
<evidence type="ECO:0008006" key="2">
    <source>
        <dbReference type="Google" id="ProtNLM"/>
    </source>
</evidence>
<sequence length="96" mass="10986">MDISVKIKPLDIGGKKYFTVNQMSALTNKSSQTIYSLINLGNAVRKMQSIKIADRVLIPIEELIEFPFTYAGAHPQDNIYHYDENGKIIKKEERIE</sequence>
<gene>
    <name evidence="1" type="ORF">LCGC14_0541950</name>
</gene>
<dbReference type="EMBL" id="LAZR01000725">
    <property type="protein sequence ID" value="KKN59483.1"/>
    <property type="molecule type" value="Genomic_DNA"/>
</dbReference>
<name>A0A0F9V0V0_9ZZZZ</name>